<name>A0A836CHK4_9STRA</name>
<keyword evidence="9" id="KW-1185">Reference proteome</keyword>
<evidence type="ECO:0000256" key="3">
    <source>
        <dbReference type="ARBA" id="ARBA00022989"/>
    </source>
</evidence>
<feature type="compositionally biased region" description="Pro residues" evidence="6">
    <location>
        <begin position="249"/>
        <end position="260"/>
    </location>
</feature>
<sequence length="269" mass="29268">MTWLVLQPASALTRCWAYGQRYKGASKRCIKPQGRLPWWLSIATTTVGVRCCMLPLAWVQLRAQANLGRAVPDIGRLTRLLKTRLPQDATSAEKAATLRVYMAGVKAALQLHRVSLVRTVIAPLCNIPVFICFVAATREMLRGPHQVALSEGGTLWFIDLTAADQTFVLPVTAACITYLSLEIGFGTKLQPGFAKNFKGTLQTLLILSLSVTTQLPSGVFCYWITSALFSCAQSYATKTDSVRSRLGLPPLPTPPPPAPPTDASTRAPE</sequence>
<evidence type="ECO:0000256" key="1">
    <source>
        <dbReference type="ARBA" id="ARBA00004141"/>
    </source>
</evidence>
<dbReference type="GO" id="GO:0032977">
    <property type="term" value="F:membrane insertase activity"/>
    <property type="evidence" value="ECO:0007669"/>
    <property type="project" value="InterPro"/>
</dbReference>
<comment type="subcellular location">
    <subcellularLocation>
        <location evidence="1 5">Membrane</location>
        <topology evidence="1 5">Multi-pass membrane protein</topology>
    </subcellularLocation>
</comment>
<accession>A0A836CHK4</accession>
<organism evidence="8 9">
    <name type="scientific">Tribonema minus</name>
    <dbReference type="NCBI Taxonomy" id="303371"/>
    <lineage>
        <taxon>Eukaryota</taxon>
        <taxon>Sar</taxon>
        <taxon>Stramenopiles</taxon>
        <taxon>Ochrophyta</taxon>
        <taxon>PX clade</taxon>
        <taxon>Xanthophyceae</taxon>
        <taxon>Tribonematales</taxon>
        <taxon>Tribonemataceae</taxon>
        <taxon>Tribonema</taxon>
    </lineage>
</organism>
<proteinExistence type="inferred from homology"/>
<dbReference type="AlphaFoldDB" id="A0A836CHK4"/>
<evidence type="ECO:0000313" key="8">
    <source>
        <dbReference type="EMBL" id="KAG5185483.1"/>
    </source>
</evidence>
<dbReference type="Pfam" id="PF02096">
    <property type="entry name" value="60KD_IMP"/>
    <property type="match status" value="1"/>
</dbReference>
<dbReference type="PANTHER" id="PTHR12428">
    <property type="entry name" value="OXA1"/>
    <property type="match status" value="1"/>
</dbReference>
<comment type="caution">
    <text evidence="8">The sequence shown here is derived from an EMBL/GenBank/DDBJ whole genome shotgun (WGS) entry which is preliminary data.</text>
</comment>
<comment type="similarity">
    <text evidence="5">Belongs to the OXA1/ALB3/YidC family.</text>
</comment>
<reference evidence="8" key="1">
    <citation type="submission" date="2021-02" db="EMBL/GenBank/DDBJ databases">
        <title>First Annotated Genome of the Yellow-green Alga Tribonema minus.</title>
        <authorList>
            <person name="Mahan K.M."/>
        </authorList>
    </citation>
    <scope>NUCLEOTIDE SEQUENCE</scope>
    <source>
        <strain evidence="8">UTEX B ZZ1240</strain>
    </source>
</reference>
<feature type="region of interest" description="Disordered" evidence="6">
    <location>
        <begin position="245"/>
        <end position="269"/>
    </location>
</feature>
<feature type="domain" description="Membrane insertase YidC/Oxa/ALB C-terminal" evidence="7">
    <location>
        <begin position="38"/>
        <end position="238"/>
    </location>
</feature>
<dbReference type="PANTHER" id="PTHR12428:SF65">
    <property type="entry name" value="CYTOCHROME C OXIDASE ASSEMBLY PROTEIN COX18, MITOCHONDRIAL"/>
    <property type="match status" value="1"/>
</dbReference>
<gene>
    <name evidence="8" type="ORF">JKP88DRAFT_236773</name>
</gene>
<dbReference type="InterPro" id="IPR028055">
    <property type="entry name" value="YidC/Oxa/ALB_C"/>
</dbReference>
<evidence type="ECO:0000256" key="2">
    <source>
        <dbReference type="ARBA" id="ARBA00022692"/>
    </source>
</evidence>
<dbReference type="EMBL" id="JAFCMP010000130">
    <property type="protein sequence ID" value="KAG5185483.1"/>
    <property type="molecule type" value="Genomic_DNA"/>
</dbReference>
<dbReference type="InterPro" id="IPR001708">
    <property type="entry name" value="YidC/ALB3/OXA1/COX18"/>
</dbReference>
<evidence type="ECO:0000259" key="7">
    <source>
        <dbReference type="Pfam" id="PF02096"/>
    </source>
</evidence>
<dbReference type="GO" id="GO:0032979">
    <property type="term" value="P:protein insertion into mitochondrial inner membrane from matrix"/>
    <property type="evidence" value="ECO:0007669"/>
    <property type="project" value="TreeGrafter"/>
</dbReference>
<evidence type="ECO:0000256" key="4">
    <source>
        <dbReference type="ARBA" id="ARBA00023136"/>
    </source>
</evidence>
<evidence type="ECO:0000256" key="6">
    <source>
        <dbReference type="SAM" id="MobiDB-lite"/>
    </source>
</evidence>
<protein>
    <submittedName>
        <fullName evidence="8">60Kd inner membrane protein-domain-containing protein</fullName>
    </submittedName>
</protein>
<dbReference type="GO" id="GO:0005743">
    <property type="term" value="C:mitochondrial inner membrane"/>
    <property type="evidence" value="ECO:0007669"/>
    <property type="project" value="TreeGrafter"/>
</dbReference>
<dbReference type="OrthoDB" id="2148490at2759"/>
<dbReference type="Proteomes" id="UP000664859">
    <property type="component" value="Unassembled WGS sequence"/>
</dbReference>
<keyword evidence="3" id="KW-1133">Transmembrane helix</keyword>
<keyword evidence="4" id="KW-0472">Membrane</keyword>
<keyword evidence="2 5" id="KW-0812">Transmembrane</keyword>
<evidence type="ECO:0000256" key="5">
    <source>
        <dbReference type="RuleBase" id="RU003945"/>
    </source>
</evidence>
<dbReference type="CDD" id="cd20069">
    <property type="entry name" value="5TM_Oxa1-like"/>
    <property type="match status" value="1"/>
</dbReference>
<evidence type="ECO:0000313" key="9">
    <source>
        <dbReference type="Proteomes" id="UP000664859"/>
    </source>
</evidence>